<evidence type="ECO:0000256" key="2">
    <source>
        <dbReference type="SAM" id="SignalP"/>
    </source>
</evidence>
<dbReference type="Proteomes" id="UP000886523">
    <property type="component" value="Unassembled WGS sequence"/>
</dbReference>
<name>A0A9P6DWT6_9AGAM</name>
<keyword evidence="4" id="KW-1185">Reference proteome</keyword>
<dbReference type="EMBL" id="MU128977">
    <property type="protein sequence ID" value="KAF9513100.1"/>
    <property type="molecule type" value="Genomic_DNA"/>
</dbReference>
<sequence length="135" mass="15432">MSRHAGVLAMILAFLLDVLWEIRLQRQLLVATSQRRHTNPRASMMGSPLSPGEIDRSGFTRRRTQLHPESRRGDPGPDWNYNASAATESECVNEHPKFQKQKTKQNKKKGHRRPSAIPNVPPKSRMRILCSCYSE</sequence>
<protein>
    <recommendedName>
        <fullName evidence="5">Secreted protein</fullName>
    </recommendedName>
</protein>
<reference evidence="3" key="1">
    <citation type="journal article" date="2020" name="Nat. Commun.">
        <title>Large-scale genome sequencing of mycorrhizal fungi provides insights into the early evolution of symbiotic traits.</title>
        <authorList>
            <person name="Miyauchi S."/>
            <person name="Kiss E."/>
            <person name="Kuo A."/>
            <person name="Drula E."/>
            <person name="Kohler A."/>
            <person name="Sanchez-Garcia M."/>
            <person name="Morin E."/>
            <person name="Andreopoulos B."/>
            <person name="Barry K.W."/>
            <person name="Bonito G."/>
            <person name="Buee M."/>
            <person name="Carver A."/>
            <person name="Chen C."/>
            <person name="Cichocki N."/>
            <person name="Clum A."/>
            <person name="Culley D."/>
            <person name="Crous P.W."/>
            <person name="Fauchery L."/>
            <person name="Girlanda M."/>
            <person name="Hayes R.D."/>
            <person name="Keri Z."/>
            <person name="LaButti K."/>
            <person name="Lipzen A."/>
            <person name="Lombard V."/>
            <person name="Magnuson J."/>
            <person name="Maillard F."/>
            <person name="Murat C."/>
            <person name="Nolan M."/>
            <person name="Ohm R.A."/>
            <person name="Pangilinan J."/>
            <person name="Pereira M.F."/>
            <person name="Perotto S."/>
            <person name="Peter M."/>
            <person name="Pfister S."/>
            <person name="Riley R."/>
            <person name="Sitrit Y."/>
            <person name="Stielow J.B."/>
            <person name="Szollosi G."/>
            <person name="Zifcakova L."/>
            <person name="Stursova M."/>
            <person name="Spatafora J.W."/>
            <person name="Tedersoo L."/>
            <person name="Vaario L.M."/>
            <person name="Yamada A."/>
            <person name="Yan M."/>
            <person name="Wang P."/>
            <person name="Xu J."/>
            <person name="Bruns T."/>
            <person name="Baldrian P."/>
            <person name="Vilgalys R."/>
            <person name="Dunand C."/>
            <person name="Henrissat B."/>
            <person name="Grigoriev I.V."/>
            <person name="Hibbett D."/>
            <person name="Nagy L.G."/>
            <person name="Martin F.M."/>
        </authorList>
    </citation>
    <scope>NUCLEOTIDE SEQUENCE</scope>
    <source>
        <strain evidence="3">UP504</strain>
    </source>
</reference>
<feature type="compositionally biased region" description="Basic and acidic residues" evidence="1">
    <location>
        <begin position="66"/>
        <end position="75"/>
    </location>
</feature>
<keyword evidence="2" id="KW-0732">Signal</keyword>
<evidence type="ECO:0000256" key="1">
    <source>
        <dbReference type="SAM" id="MobiDB-lite"/>
    </source>
</evidence>
<organism evidence="3 4">
    <name type="scientific">Hydnum rufescens UP504</name>
    <dbReference type="NCBI Taxonomy" id="1448309"/>
    <lineage>
        <taxon>Eukaryota</taxon>
        <taxon>Fungi</taxon>
        <taxon>Dikarya</taxon>
        <taxon>Basidiomycota</taxon>
        <taxon>Agaricomycotina</taxon>
        <taxon>Agaricomycetes</taxon>
        <taxon>Cantharellales</taxon>
        <taxon>Hydnaceae</taxon>
        <taxon>Hydnum</taxon>
    </lineage>
</organism>
<feature type="chain" id="PRO_5040199561" description="Secreted protein" evidence="2">
    <location>
        <begin position="21"/>
        <end position="135"/>
    </location>
</feature>
<evidence type="ECO:0000313" key="3">
    <source>
        <dbReference type="EMBL" id="KAF9513100.1"/>
    </source>
</evidence>
<feature type="compositionally biased region" description="Basic residues" evidence="1">
    <location>
        <begin position="98"/>
        <end position="114"/>
    </location>
</feature>
<dbReference type="AlphaFoldDB" id="A0A9P6DWT6"/>
<proteinExistence type="predicted"/>
<accession>A0A9P6DWT6</accession>
<evidence type="ECO:0008006" key="5">
    <source>
        <dbReference type="Google" id="ProtNLM"/>
    </source>
</evidence>
<feature type="region of interest" description="Disordered" evidence="1">
    <location>
        <begin position="34"/>
        <end position="123"/>
    </location>
</feature>
<evidence type="ECO:0000313" key="4">
    <source>
        <dbReference type="Proteomes" id="UP000886523"/>
    </source>
</evidence>
<gene>
    <name evidence="3" type="ORF">BS47DRAFT_989111</name>
</gene>
<comment type="caution">
    <text evidence="3">The sequence shown here is derived from an EMBL/GenBank/DDBJ whole genome shotgun (WGS) entry which is preliminary data.</text>
</comment>
<feature type="signal peptide" evidence="2">
    <location>
        <begin position="1"/>
        <end position="20"/>
    </location>
</feature>